<name>A0ABN5Q147_9STRE</name>
<feature type="domain" description="Knr4/Smi1-like" evidence="1">
    <location>
        <begin position="20"/>
        <end position="145"/>
    </location>
</feature>
<keyword evidence="3" id="KW-1185">Reference proteome</keyword>
<evidence type="ECO:0000313" key="3">
    <source>
        <dbReference type="Proteomes" id="UP000277293"/>
    </source>
</evidence>
<sequence>MERETQKGEEMLVLTDTDPAISREDLLQFEEFLGKNLPEAMKNFYLQYNGGQPQVKGVHDDRHLFPFNSFDSLEEIRKSLSWFDDEAVPEGFKATDLLYFAYDPGSGNYALSLRAEDYGKVYFYVLEEKVELYGEWPSFEDFLNSFVEE</sequence>
<accession>A0ABN5Q147</accession>
<dbReference type="InterPro" id="IPR018958">
    <property type="entry name" value="Knr4/Smi1-like_dom"/>
</dbReference>
<dbReference type="InterPro" id="IPR037883">
    <property type="entry name" value="Knr4/Smi1-like_sf"/>
</dbReference>
<dbReference type="RefSeq" id="WP_120702261.1">
    <property type="nucleotide sequence ID" value="NZ_CP032620.1"/>
</dbReference>
<organism evidence="2 3">
    <name type="scientific">Streptococcus koreensis</name>
    <dbReference type="NCBI Taxonomy" id="2382163"/>
    <lineage>
        <taxon>Bacteria</taxon>
        <taxon>Bacillati</taxon>
        <taxon>Bacillota</taxon>
        <taxon>Bacilli</taxon>
        <taxon>Lactobacillales</taxon>
        <taxon>Streptococcaceae</taxon>
        <taxon>Streptococcus</taxon>
    </lineage>
</organism>
<dbReference type="SUPFAM" id="SSF160631">
    <property type="entry name" value="SMI1/KNR4-like"/>
    <property type="match status" value="1"/>
</dbReference>
<dbReference type="SMART" id="SM00860">
    <property type="entry name" value="SMI1_KNR4"/>
    <property type="match status" value="1"/>
</dbReference>
<dbReference type="EMBL" id="CP032620">
    <property type="protein sequence ID" value="AYF94889.1"/>
    <property type="molecule type" value="Genomic_DNA"/>
</dbReference>
<evidence type="ECO:0000259" key="1">
    <source>
        <dbReference type="SMART" id="SM00860"/>
    </source>
</evidence>
<proteinExistence type="predicted"/>
<protein>
    <submittedName>
        <fullName evidence="2">SMI1/KNR4 family protein</fullName>
    </submittedName>
</protein>
<evidence type="ECO:0000313" key="2">
    <source>
        <dbReference type="EMBL" id="AYF94889.1"/>
    </source>
</evidence>
<dbReference type="Proteomes" id="UP000277293">
    <property type="component" value="Chromosome"/>
</dbReference>
<reference evidence="3" key="1">
    <citation type="submission" date="2018-09" db="EMBL/GenBank/DDBJ databases">
        <title>Complete genome sequence of Streptococcus sp. KCOM 2890 (=JS71).</title>
        <authorList>
            <person name="Kook J.-K."/>
            <person name="Park S.-N."/>
            <person name="Lim Y.K."/>
        </authorList>
    </citation>
    <scope>NUCLEOTIDE SEQUENCE [LARGE SCALE GENOMIC DNA]</scope>
    <source>
        <strain evidence="3">JS71</strain>
    </source>
</reference>
<gene>
    <name evidence="2" type="ORF">D7D50_09980</name>
</gene>
<dbReference type="Gene3D" id="3.40.1580.10">
    <property type="entry name" value="SMI1/KNR4-like"/>
    <property type="match status" value="1"/>
</dbReference>
<dbReference type="Pfam" id="PF09346">
    <property type="entry name" value="SMI1_KNR4"/>
    <property type="match status" value="1"/>
</dbReference>